<keyword evidence="1" id="KW-1133">Transmembrane helix</keyword>
<proteinExistence type="predicted"/>
<feature type="transmembrane region" description="Helical" evidence="1">
    <location>
        <begin position="25"/>
        <end position="44"/>
    </location>
</feature>
<organism evidence="2 3">
    <name type="scientific">Umezawaea tangerina</name>
    <dbReference type="NCBI Taxonomy" id="84725"/>
    <lineage>
        <taxon>Bacteria</taxon>
        <taxon>Bacillati</taxon>
        <taxon>Actinomycetota</taxon>
        <taxon>Actinomycetes</taxon>
        <taxon>Pseudonocardiales</taxon>
        <taxon>Pseudonocardiaceae</taxon>
        <taxon>Umezawaea</taxon>
    </lineage>
</organism>
<comment type="caution">
    <text evidence="2">The sequence shown here is derived from an EMBL/GenBank/DDBJ whole genome shotgun (WGS) entry which is preliminary data.</text>
</comment>
<accession>A0A2T0T4Y9</accession>
<sequence length="158" mass="17407">MLSKLDTMYGLLYIRFMAAEERRSWITLVVSVVAYAVYLVVVLGRKSGSALVDVAYVRPLVWTVVGAVVVAIVLNIVSAVVFSKEVEKKDQRDREIYRFGEHAGHSFVVVGAVAALLLAMAEVAHFWIANVVYLAFVLSALAENVAKIAAYRKGFGPW</sequence>
<feature type="transmembrane region" description="Helical" evidence="1">
    <location>
        <begin position="60"/>
        <end position="82"/>
    </location>
</feature>
<protein>
    <submittedName>
        <fullName evidence="2">Uncharacterized protein</fullName>
    </submittedName>
</protein>
<name>A0A2T0T4Y9_9PSEU</name>
<evidence type="ECO:0000256" key="1">
    <source>
        <dbReference type="SAM" id="Phobius"/>
    </source>
</evidence>
<keyword evidence="1" id="KW-0812">Transmembrane</keyword>
<dbReference type="AlphaFoldDB" id="A0A2T0T4Y9"/>
<keyword evidence="1" id="KW-0472">Membrane</keyword>
<dbReference type="Proteomes" id="UP000239494">
    <property type="component" value="Unassembled WGS sequence"/>
</dbReference>
<dbReference type="EMBL" id="PVTF01000006">
    <property type="protein sequence ID" value="PRY40694.1"/>
    <property type="molecule type" value="Genomic_DNA"/>
</dbReference>
<evidence type="ECO:0000313" key="2">
    <source>
        <dbReference type="EMBL" id="PRY40694.1"/>
    </source>
</evidence>
<reference evidence="2 3" key="1">
    <citation type="submission" date="2018-03" db="EMBL/GenBank/DDBJ databases">
        <title>Genomic Encyclopedia of Archaeal and Bacterial Type Strains, Phase II (KMG-II): from individual species to whole genera.</title>
        <authorList>
            <person name="Goeker M."/>
        </authorList>
    </citation>
    <scope>NUCLEOTIDE SEQUENCE [LARGE SCALE GENOMIC DNA]</scope>
    <source>
        <strain evidence="2 3">DSM 44720</strain>
    </source>
</reference>
<evidence type="ECO:0000313" key="3">
    <source>
        <dbReference type="Proteomes" id="UP000239494"/>
    </source>
</evidence>
<gene>
    <name evidence="2" type="ORF">CLV43_106435</name>
</gene>
<feature type="transmembrane region" description="Helical" evidence="1">
    <location>
        <begin position="127"/>
        <end position="146"/>
    </location>
</feature>
<keyword evidence="3" id="KW-1185">Reference proteome</keyword>
<feature type="transmembrane region" description="Helical" evidence="1">
    <location>
        <begin position="103"/>
        <end position="121"/>
    </location>
</feature>